<dbReference type="Gene3D" id="1.25.40.10">
    <property type="entry name" value="Tetratricopeptide repeat domain"/>
    <property type="match status" value="4"/>
</dbReference>
<dbReference type="PROSITE" id="PS51375">
    <property type="entry name" value="PPR"/>
    <property type="match status" value="5"/>
</dbReference>
<dbReference type="InterPro" id="IPR046960">
    <property type="entry name" value="PPR_At4g14850-like_plant"/>
</dbReference>
<dbReference type="InterPro" id="IPR002885">
    <property type="entry name" value="PPR_rpt"/>
</dbReference>
<organism evidence="3 4">
    <name type="scientific">Striga hermonthica</name>
    <name type="common">Purple witchweed</name>
    <name type="synonym">Buchnera hermonthica</name>
    <dbReference type="NCBI Taxonomy" id="68872"/>
    <lineage>
        <taxon>Eukaryota</taxon>
        <taxon>Viridiplantae</taxon>
        <taxon>Streptophyta</taxon>
        <taxon>Embryophyta</taxon>
        <taxon>Tracheophyta</taxon>
        <taxon>Spermatophyta</taxon>
        <taxon>Magnoliopsida</taxon>
        <taxon>eudicotyledons</taxon>
        <taxon>Gunneridae</taxon>
        <taxon>Pentapetalae</taxon>
        <taxon>asterids</taxon>
        <taxon>lamiids</taxon>
        <taxon>Lamiales</taxon>
        <taxon>Orobanchaceae</taxon>
        <taxon>Buchnereae</taxon>
        <taxon>Striga</taxon>
    </lineage>
</organism>
<feature type="repeat" description="PPR" evidence="2">
    <location>
        <begin position="105"/>
        <end position="140"/>
    </location>
</feature>
<name>A0A9N7NWH3_STRHE</name>
<gene>
    <name evidence="3" type="ORF">SHERM_05957</name>
</gene>
<dbReference type="Pfam" id="PF20431">
    <property type="entry name" value="E_motif"/>
    <property type="match status" value="1"/>
</dbReference>
<dbReference type="EMBL" id="CACSLK010031421">
    <property type="protein sequence ID" value="CAA0839389.1"/>
    <property type="molecule type" value="Genomic_DNA"/>
</dbReference>
<dbReference type="FunFam" id="1.25.40.10:FF:000090">
    <property type="entry name" value="Pentatricopeptide repeat-containing protein, chloroplastic"/>
    <property type="match status" value="1"/>
</dbReference>
<keyword evidence="1" id="KW-0677">Repeat</keyword>
<dbReference type="FunFam" id="1.25.40.10:FF:000427">
    <property type="entry name" value="Pentatricopeptide repeat-containing protein chloroplastic"/>
    <property type="match status" value="1"/>
</dbReference>
<feature type="repeat" description="PPR" evidence="2">
    <location>
        <begin position="209"/>
        <end position="243"/>
    </location>
</feature>
<dbReference type="OrthoDB" id="185373at2759"/>
<proteinExistence type="predicted"/>
<dbReference type="InterPro" id="IPR011990">
    <property type="entry name" value="TPR-like_helical_dom_sf"/>
</dbReference>
<dbReference type="Pfam" id="PF01535">
    <property type="entry name" value="PPR"/>
    <property type="match status" value="6"/>
</dbReference>
<dbReference type="NCBIfam" id="TIGR00756">
    <property type="entry name" value="PPR"/>
    <property type="match status" value="6"/>
</dbReference>
<dbReference type="Pfam" id="PF13041">
    <property type="entry name" value="PPR_2"/>
    <property type="match status" value="2"/>
</dbReference>
<comment type="caution">
    <text evidence="3">The sequence shown here is derived from an EMBL/GenBank/DDBJ whole genome shotgun (WGS) entry which is preliminary data.</text>
</comment>
<feature type="repeat" description="PPR" evidence="2">
    <location>
        <begin position="411"/>
        <end position="445"/>
    </location>
</feature>
<sequence>MVLSSLAAWNSSIRQAANQGDPRKVFFLLRQMKQRQTPDNLTFPFVAKACAKLADLKLSQMVHGHVAKTPHSSDIYVQTAMVDMYVKCGHLECAHQLFDEMPVTDLASWNVIISGFARDGYLARVYLLFRRMRLDDGVVPDSVTVMGLTRLASGMKNAMLLHAVHCFGLKSGFEKDVSVANTFISGYAKCGEFHSAERIFLGIGSGSLSVVSWNAMIAGFAYFEESDKAVQFYLKMLRDGYKPDLSTVLNLLSSFARFEFLSHGVAVHTHVVKLGCDADIRVLNTLVSMYSKCGDIHSARVIFDLMSEKSCVTWTAMIGGYSEKGDLDEALSLFRTMEASGEKPDMVTVIHLIAACGKTGALEVGKWVDKYTFLNGLKKNLMVRNALLDMYSKCGSMADALDIFRMNAEKNVVSWTALIAGYALNGDSDTALARFHEMIGLGLEPNRVTFLAVLQACTHAGFLRKGWDVFNMMTRDYRITPGLDHYACMTDLLGRRGKLHEALEFIRQMPMEPDSGIWGALLAACTIYKNLEVGEHAANQLLRLEPGAAAPYVELASLYAWARDWGGASAVRTRMKSEGVRKSPGTSVVRVAGKCCSFTVEDRGRWMGCGVFETLDGLVLQLKEEVDSFVVTEEVDM</sequence>
<feature type="repeat" description="PPR" evidence="2">
    <location>
        <begin position="279"/>
        <end position="309"/>
    </location>
</feature>
<protein>
    <submittedName>
        <fullName evidence="3">Pentatricopeptide repeat-containing protein -mitochondrial</fullName>
    </submittedName>
</protein>
<dbReference type="PANTHER" id="PTHR24015:SF1993">
    <property type="entry name" value="PENTATRICOPEPTIDE REPEAT-CONTAINING PROTEIN"/>
    <property type="match status" value="1"/>
</dbReference>
<dbReference type="InterPro" id="IPR046848">
    <property type="entry name" value="E_motif"/>
</dbReference>
<dbReference type="GO" id="GO:0009451">
    <property type="term" value="P:RNA modification"/>
    <property type="evidence" value="ECO:0007669"/>
    <property type="project" value="InterPro"/>
</dbReference>
<dbReference type="PANTHER" id="PTHR24015">
    <property type="entry name" value="OS07G0578800 PROTEIN-RELATED"/>
    <property type="match status" value="1"/>
</dbReference>
<keyword evidence="4" id="KW-1185">Reference proteome</keyword>
<evidence type="ECO:0000313" key="4">
    <source>
        <dbReference type="Proteomes" id="UP001153555"/>
    </source>
</evidence>
<evidence type="ECO:0000256" key="1">
    <source>
        <dbReference type="ARBA" id="ARBA00022737"/>
    </source>
</evidence>
<dbReference type="AlphaFoldDB" id="A0A9N7NWH3"/>
<dbReference type="Proteomes" id="UP001153555">
    <property type="component" value="Unassembled WGS sequence"/>
</dbReference>
<reference evidence="3" key="1">
    <citation type="submission" date="2019-12" db="EMBL/GenBank/DDBJ databases">
        <authorList>
            <person name="Scholes J."/>
        </authorList>
    </citation>
    <scope>NUCLEOTIDE SEQUENCE</scope>
</reference>
<dbReference type="FunFam" id="1.25.40.10:FF:000968">
    <property type="entry name" value="Pentatricopeptide repeat-containing protein, mitochondrial"/>
    <property type="match status" value="1"/>
</dbReference>
<evidence type="ECO:0000313" key="3">
    <source>
        <dbReference type="EMBL" id="CAA0839389.1"/>
    </source>
</evidence>
<evidence type="ECO:0000256" key="2">
    <source>
        <dbReference type="PROSITE-ProRule" id="PRU00708"/>
    </source>
</evidence>
<dbReference type="GO" id="GO:0003723">
    <property type="term" value="F:RNA binding"/>
    <property type="evidence" value="ECO:0007669"/>
    <property type="project" value="InterPro"/>
</dbReference>
<accession>A0A9N7NWH3</accession>
<feature type="repeat" description="PPR" evidence="2">
    <location>
        <begin position="310"/>
        <end position="344"/>
    </location>
</feature>